<dbReference type="PANTHER" id="PTHR15239">
    <property type="entry name" value="NUCLEAR EXPORT MEDIATOR FACTOR NEMF"/>
    <property type="match status" value="1"/>
</dbReference>
<feature type="domain" description="NFACT protein C-terminal" evidence="2">
    <location>
        <begin position="91"/>
        <end position="185"/>
    </location>
</feature>
<dbReference type="GO" id="GO:0043023">
    <property type="term" value="F:ribosomal large subunit binding"/>
    <property type="evidence" value="ECO:0007669"/>
    <property type="project" value="TreeGrafter"/>
</dbReference>
<evidence type="ECO:0000313" key="3">
    <source>
        <dbReference type="EMBL" id="TNN26591.1"/>
    </source>
</evidence>
<dbReference type="EMBL" id="SRLO01009907">
    <property type="protein sequence ID" value="TNN26591.1"/>
    <property type="molecule type" value="Genomic_DNA"/>
</dbReference>
<dbReference type="GO" id="GO:1990116">
    <property type="term" value="P:ribosome-associated ubiquitin-dependent protein catabolic process"/>
    <property type="evidence" value="ECO:0007669"/>
    <property type="project" value="TreeGrafter"/>
</dbReference>
<sequence>MMQLLGSAGAPKEEKDKGKKGKKGKGKGKEEAVKKPASQKPPQKPRVEIATTIPEPTVEGDEERPPGEEEGLAEQDDKEDEVDQDNPGAEEAETLLTSLSGQPHPEDVLLFAVPVCAPYTALTNYKYGQHKVKLTPGAQKKGKAARTAVFSFMKARDSSTREKDLFRSVKDTDLSRNIPGKVKVSAPNLLSVKKK</sequence>
<dbReference type="GO" id="GO:0000049">
    <property type="term" value="F:tRNA binding"/>
    <property type="evidence" value="ECO:0007669"/>
    <property type="project" value="TreeGrafter"/>
</dbReference>
<organism evidence="3 4">
    <name type="scientific">Liparis tanakae</name>
    <name type="common">Tanaka's snailfish</name>
    <dbReference type="NCBI Taxonomy" id="230148"/>
    <lineage>
        <taxon>Eukaryota</taxon>
        <taxon>Metazoa</taxon>
        <taxon>Chordata</taxon>
        <taxon>Craniata</taxon>
        <taxon>Vertebrata</taxon>
        <taxon>Euteleostomi</taxon>
        <taxon>Actinopterygii</taxon>
        <taxon>Neopterygii</taxon>
        <taxon>Teleostei</taxon>
        <taxon>Neoteleostei</taxon>
        <taxon>Acanthomorphata</taxon>
        <taxon>Eupercaria</taxon>
        <taxon>Perciformes</taxon>
        <taxon>Cottioidei</taxon>
        <taxon>Cottales</taxon>
        <taxon>Liparidae</taxon>
        <taxon>Liparis</taxon>
    </lineage>
</organism>
<proteinExistence type="predicted"/>
<dbReference type="GO" id="GO:0072344">
    <property type="term" value="P:rescue of stalled ribosome"/>
    <property type="evidence" value="ECO:0007669"/>
    <property type="project" value="TreeGrafter"/>
</dbReference>
<dbReference type="InterPro" id="IPR051608">
    <property type="entry name" value="RQC_Subunit_NEMF"/>
</dbReference>
<evidence type="ECO:0000259" key="2">
    <source>
        <dbReference type="Pfam" id="PF11923"/>
    </source>
</evidence>
<dbReference type="GO" id="GO:1990112">
    <property type="term" value="C:RQC complex"/>
    <property type="evidence" value="ECO:0007669"/>
    <property type="project" value="TreeGrafter"/>
</dbReference>
<comment type="caution">
    <text evidence="3">The sequence shown here is derived from an EMBL/GenBank/DDBJ whole genome shotgun (WGS) entry which is preliminary data.</text>
</comment>
<evidence type="ECO:0000256" key="1">
    <source>
        <dbReference type="SAM" id="MobiDB-lite"/>
    </source>
</evidence>
<reference evidence="3 4" key="1">
    <citation type="submission" date="2019-03" db="EMBL/GenBank/DDBJ databases">
        <title>First draft genome of Liparis tanakae, snailfish: a comprehensive survey of snailfish specific genes.</title>
        <authorList>
            <person name="Kim W."/>
            <person name="Song I."/>
            <person name="Jeong J.-H."/>
            <person name="Kim D."/>
            <person name="Kim S."/>
            <person name="Ryu S."/>
            <person name="Song J.Y."/>
            <person name="Lee S.K."/>
        </authorList>
    </citation>
    <scope>NUCLEOTIDE SEQUENCE [LARGE SCALE GENOMIC DNA]</scope>
    <source>
        <tissue evidence="3">Muscle</tissue>
    </source>
</reference>
<dbReference type="OrthoDB" id="8954948at2759"/>
<dbReference type="Proteomes" id="UP000314294">
    <property type="component" value="Unassembled WGS sequence"/>
</dbReference>
<dbReference type="Pfam" id="PF11923">
    <property type="entry name" value="NFACT-C"/>
    <property type="match status" value="1"/>
</dbReference>
<feature type="compositionally biased region" description="Acidic residues" evidence="1">
    <location>
        <begin position="58"/>
        <end position="91"/>
    </location>
</feature>
<dbReference type="PANTHER" id="PTHR15239:SF6">
    <property type="entry name" value="RIBOSOME QUALITY CONTROL COMPLEX SUBUNIT NEMF"/>
    <property type="match status" value="1"/>
</dbReference>
<dbReference type="AlphaFoldDB" id="A0A4Z2ECW9"/>
<keyword evidence="4" id="KW-1185">Reference proteome</keyword>
<protein>
    <submittedName>
        <fullName evidence="3">Nuclear export mediator factor NEMF</fullName>
    </submittedName>
</protein>
<gene>
    <name evidence="3" type="primary">NEMF</name>
    <name evidence="3" type="ORF">EYF80_063273</name>
</gene>
<dbReference type="InterPro" id="IPR021846">
    <property type="entry name" value="NFACT-C"/>
</dbReference>
<accession>A0A4Z2ECW9</accession>
<name>A0A4Z2ECW9_9TELE</name>
<evidence type="ECO:0000313" key="4">
    <source>
        <dbReference type="Proteomes" id="UP000314294"/>
    </source>
</evidence>
<feature type="region of interest" description="Disordered" evidence="1">
    <location>
        <begin position="1"/>
        <end position="91"/>
    </location>
</feature>